<dbReference type="GO" id="GO:0032196">
    <property type="term" value="P:transposition"/>
    <property type="evidence" value="ECO:0007669"/>
    <property type="project" value="InterPro"/>
</dbReference>
<reference evidence="3" key="3">
    <citation type="submission" date="2018-08" db="UniProtKB">
        <authorList>
            <consortium name="EnsemblPlants"/>
        </authorList>
    </citation>
    <scope>IDENTIFICATION</scope>
    <source>
        <strain evidence="3">cv. Bd21</strain>
    </source>
</reference>
<feature type="compositionally biased region" description="Basic residues" evidence="1">
    <location>
        <begin position="1"/>
        <end position="13"/>
    </location>
</feature>
<dbReference type="InParanoid" id="A0A2K2DBI0"/>
<keyword evidence="4" id="KW-1185">Reference proteome</keyword>
<accession>A0A2K2DBI0</accession>
<dbReference type="Gramene" id="PNT71637">
    <property type="protein sequence ID" value="PNT71637"/>
    <property type="gene ID" value="BRADI_2g32905v3"/>
</dbReference>
<feature type="compositionally biased region" description="Basic and acidic residues" evidence="1">
    <location>
        <begin position="450"/>
        <end position="468"/>
    </location>
</feature>
<name>A0A2K2DBI0_BRADI</name>
<evidence type="ECO:0000313" key="4">
    <source>
        <dbReference type="Proteomes" id="UP000008810"/>
    </source>
</evidence>
<protein>
    <submittedName>
        <fullName evidence="2 3">Uncharacterized protein</fullName>
    </submittedName>
</protein>
<feature type="region of interest" description="Disordered" evidence="1">
    <location>
        <begin position="430"/>
        <end position="468"/>
    </location>
</feature>
<feature type="compositionally biased region" description="Acidic residues" evidence="1">
    <location>
        <begin position="430"/>
        <end position="441"/>
    </location>
</feature>
<gene>
    <name evidence="2" type="ORF">BRADI_2g32905v3</name>
</gene>
<feature type="region of interest" description="Disordered" evidence="1">
    <location>
        <begin position="284"/>
        <end position="318"/>
    </location>
</feature>
<evidence type="ECO:0000256" key="1">
    <source>
        <dbReference type="SAM" id="MobiDB-lite"/>
    </source>
</evidence>
<proteinExistence type="predicted"/>
<feature type="compositionally biased region" description="Basic and acidic residues" evidence="1">
    <location>
        <begin position="47"/>
        <end position="57"/>
    </location>
</feature>
<dbReference type="AlphaFoldDB" id="A0A2K2DBI0"/>
<dbReference type="InterPro" id="IPR039266">
    <property type="entry name" value="EN-1/SPM"/>
</dbReference>
<feature type="region of interest" description="Disordered" evidence="1">
    <location>
        <begin position="1"/>
        <end position="58"/>
    </location>
</feature>
<evidence type="ECO:0000313" key="3">
    <source>
        <dbReference type="EnsemblPlants" id="PNT71637"/>
    </source>
</evidence>
<feature type="compositionally biased region" description="Gly residues" evidence="1">
    <location>
        <begin position="20"/>
        <end position="38"/>
    </location>
</feature>
<dbReference type="Proteomes" id="UP000008810">
    <property type="component" value="Chromosome 2"/>
</dbReference>
<dbReference type="PANTHER" id="PTHR33157:SF5">
    <property type="entry name" value="OS09G0314100 PROTEIN"/>
    <property type="match status" value="1"/>
</dbReference>
<dbReference type="PANTHER" id="PTHR33157">
    <property type="entry name" value="AUTONOMOUS TRANSPOSABLE ELEMENT EN-1 MOSAIC PROTEIN-RELATED"/>
    <property type="match status" value="1"/>
</dbReference>
<sequence length="468" mass="51208">MEGLRHKRVRKSRIGTSAGTSGGNNQGTSGGSSQGTGRGSSQRSVARHGDQPSERNNQKNQFWWAKVVAVETRGRHKRSRTQLRNPLQGRKVVLIPRGNSSTGTILVYKYTTQLGCILKRQYPGALVDGNGELYPATTWVDYYEKTNDQGETCAHKVKKEFWHKREAARVLENYCTKRVRNIMYQVRVDGVKLHYENQGEILDDTLACRRELNENEYLNARVEWCKEDVWPLLAAYRDTQDSRLSNEDVAQNRGGSRPFAETQQFIVTILNTYVVMKSGAKNMNSNGSSGVIPSEKAQKPHDYQEGVEAAHPDDPEQPEVDGLVLYTNGGGLPHGRLLIRDGAVRKADFVAAAKGKKNPGHQLLIFINTCPKGTINSDGAPGSSHAGSQLIHNDGMDGAGTSANGNNNAVNVEINDTTAIGLGNNWGDNLAEENGSDDDSEALYANSDIDAGHDDDACAGREADRDAS</sequence>
<reference evidence="2" key="2">
    <citation type="submission" date="2017-06" db="EMBL/GenBank/DDBJ databases">
        <title>WGS assembly of Brachypodium distachyon.</title>
        <authorList>
            <consortium name="The International Brachypodium Initiative"/>
            <person name="Lucas S."/>
            <person name="Harmon-Smith M."/>
            <person name="Lail K."/>
            <person name="Tice H."/>
            <person name="Grimwood J."/>
            <person name="Bruce D."/>
            <person name="Barry K."/>
            <person name="Shu S."/>
            <person name="Lindquist E."/>
            <person name="Wang M."/>
            <person name="Pitluck S."/>
            <person name="Vogel J.P."/>
            <person name="Garvin D.F."/>
            <person name="Mockler T.C."/>
            <person name="Schmutz J."/>
            <person name="Rokhsar D."/>
            <person name="Bevan M.W."/>
        </authorList>
    </citation>
    <scope>NUCLEOTIDE SEQUENCE</scope>
    <source>
        <strain evidence="2">Bd21</strain>
    </source>
</reference>
<dbReference type="EnsemblPlants" id="PNT71637">
    <property type="protein sequence ID" value="PNT71637"/>
    <property type="gene ID" value="BRADI_2g32905v3"/>
</dbReference>
<dbReference type="FunCoup" id="A0A2K2DBI0">
    <property type="interactions" value="697"/>
</dbReference>
<dbReference type="EMBL" id="CM000881">
    <property type="protein sequence ID" value="PNT71637.1"/>
    <property type="molecule type" value="Genomic_DNA"/>
</dbReference>
<reference evidence="2 3" key="1">
    <citation type="journal article" date="2010" name="Nature">
        <title>Genome sequencing and analysis of the model grass Brachypodium distachyon.</title>
        <authorList>
            <consortium name="International Brachypodium Initiative"/>
        </authorList>
    </citation>
    <scope>NUCLEOTIDE SEQUENCE [LARGE SCALE GENOMIC DNA]</scope>
    <source>
        <strain evidence="2 3">Bd21</strain>
    </source>
</reference>
<organism evidence="2">
    <name type="scientific">Brachypodium distachyon</name>
    <name type="common">Purple false brome</name>
    <name type="synonym">Trachynia distachya</name>
    <dbReference type="NCBI Taxonomy" id="15368"/>
    <lineage>
        <taxon>Eukaryota</taxon>
        <taxon>Viridiplantae</taxon>
        <taxon>Streptophyta</taxon>
        <taxon>Embryophyta</taxon>
        <taxon>Tracheophyta</taxon>
        <taxon>Spermatophyta</taxon>
        <taxon>Magnoliopsida</taxon>
        <taxon>Liliopsida</taxon>
        <taxon>Poales</taxon>
        <taxon>Poaceae</taxon>
        <taxon>BOP clade</taxon>
        <taxon>Pooideae</taxon>
        <taxon>Stipodae</taxon>
        <taxon>Brachypodieae</taxon>
        <taxon>Brachypodium</taxon>
    </lineage>
</organism>
<feature type="compositionally biased region" description="Basic and acidic residues" evidence="1">
    <location>
        <begin position="296"/>
        <end position="314"/>
    </location>
</feature>
<evidence type="ECO:0000313" key="2">
    <source>
        <dbReference type="EMBL" id="PNT71637.1"/>
    </source>
</evidence>